<protein>
    <submittedName>
        <fullName evidence="1">Uncharacterized protein</fullName>
    </submittedName>
</protein>
<reference evidence="1 2" key="1">
    <citation type="journal article" date="2015" name="Genome Announc.">
        <title>Expanding the biotechnology potential of lactobacilli through comparative genomics of 213 strains and associated genera.</title>
        <authorList>
            <person name="Sun Z."/>
            <person name="Harris H.M."/>
            <person name="McCann A."/>
            <person name="Guo C."/>
            <person name="Argimon S."/>
            <person name="Zhang W."/>
            <person name="Yang X."/>
            <person name="Jeffery I.B."/>
            <person name="Cooney J.C."/>
            <person name="Kagawa T.F."/>
            <person name="Liu W."/>
            <person name="Song Y."/>
            <person name="Salvetti E."/>
            <person name="Wrobel A."/>
            <person name="Rasinkangas P."/>
            <person name="Parkhill J."/>
            <person name="Rea M.C."/>
            <person name="O'Sullivan O."/>
            <person name="Ritari J."/>
            <person name="Douillard F.P."/>
            <person name="Paul Ross R."/>
            <person name="Yang R."/>
            <person name="Briner A.E."/>
            <person name="Felis G.E."/>
            <person name="de Vos W.M."/>
            <person name="Barrangou R."/>
            <person name="Klaenhammer T.R."/>
            <person name="Caufield P.W."/>
            <person name="Cui Y."/>
            <person name="Zhang H."/>
            <person name="O'Toole P.W."/>
        </authorList>
    </citation>
    <scope>NUCLEOTIDE SEQUENCE [LARGE SCALE GENOMIC DNA]</scope>
    <source>
        <strain evidence="1 2">DSM 15946</strain>
    </source>
</reference>
<evidence type="ECO:0000313" key="1">
    <source>
        <dbReference type="EMBL" id="KRL91690.1"/>
    </source>
</evidence>
<dbReference type="EMBL" id="AZFK01000018">
    <property type="protein sequence ID" value="KRL91690.1"/>
    <property type="molecule type" value="Genomic_DNA"/>
</dbReference>
<gene>
    <name evidence="1" type="ORF">FC43_GL001112</name>
</gene>
<organism evidence="1 2">
    <name type="scientific">Limosilactobacillus ingluviei DSM 15946</name>
    <dbReference type="NCBI Taxonomy" id="1423760"/>
    <lineage>
        <taxon>Bacteria</taxon>
        <taxon>Bacillati</taxon>
        <taxon>Bacillota</taxon>
        <taxon>Bacilli</taxon>
        <taxon>Lactobacillales</taxon>
        <taxon>Lactobacillaceae</taxon>
        <taxon>Limosilactobacillus</taxon>
    </lineage>
</organism>
<name>A0A0R1UJR8_9LACO</name>
<accession>A0A0R1UJR8</accession>
<dbReference type="PATRIC" id="fig|1423760.3.peg.1177"/>
<comment type="caution">
    <text evidence="1">The sequence shown here is derived from an EMBL/GenBank/DDBJ whole genome shotgun (WGS) entry which is preliminary data.</text>
</comment>
<dbReference type="AlphaFoldDB" id="A0A0R1UJR8"/>
<sequence length="106" mass="12331">MMMDQQSFVGLSVSGFVPQEAFAPYRTVADKYVMGYLYFWILVDNQIMDCDEGQRQDLLLEKIYDKFQDADNYGMGRLSVDDLQEVWEQNNKFGGYVLVMKVIDMA</sequence>
<proteinExistence type="predicted"/>
<evidence type="ECO:0000313" key="2">
    <source>
        <dbReference type="Proteomes" id="UP000050816"/>
    </source>
</evidence>
<dbReference type="Proteomes" id="UP000050816">
    <property type="component" value="Unassembled WGS sequence"/>
</dbReference>